<dbReference type="EMBL" id="JABXBU010001863">
    <property type="protein sequence ID" value="KAF8781874.1"/>
    <property type="molecule type" value="Genomic_DNA"/>
</dbReference>
<dbReference type="Proteomes" id="UP000807504">
    <property type="component" value="Unassembled WGS sequence"/>
</dbReference>
<protein>
    <submittedName>
        <fullName evidence="1">Uncharacterized protein</fullName>
    </submittedName>
</protein>
<gene>
    <name evidence="1" type="ORF">HNY73_012217</name>
</gene>
<organism evidence="1 2">
    <name type="scientific">Argiope bruennichi</name>
    <name type="common">Wasp spider</name>
    <name type="synonym">Aranea bruennichi</name>
    <dbReference type="NCBI Taxonomy" id="94029"/>
    <lineage>
        <taxon>Eukaryota</taxon>
        <taxon>Metazoa</taxon>
        <taxon>Ecdysozoa</taxon>
        <taxon>Arthropoda</taxon>
        <taxon>Chelicerata</taxon>
        <taxon>Arachnida</taxon>
        <taxon>Araneae</taxon>
        <taxon>Araneomorphae</taxon>
        <taxon>Entelegynae</taxon>
        <taxon>Araneoidea</taxon>
        <taxon>Araneidae</taxon>
        <taxon>Argiope</taxon>
    </lineage>
</organism>
<reference evidence="1" key="1">
    <citation type="journal article" date="2020" name="bioRxiv">
        <title>Chromosome-level reference genome of the European wasp spider Argiope bruennichi: a resource for studies on range expansion and evolutionary adaptation.</title>
        <authorList>
            <person name="Sheffer M.M."/>
            <person name="Hoppe A."/>
            <person name="Krehenwinkel H."/>
            <person name="Uhl G."/>
            <person name="Kuss A.W."/>
            <person name="Jensen L."/>
            <person name="Jensen C."/>
            <person name="Gillespie R.G."/>
            <person name="Hoff K.J."/>
            <person name="Prost S."/>
        </authorList>
    </citation>
    <scope>NUCLEOTIDE SEQUENCE</scope>
</reference>
<comment type="caution">
    <text evidence="1">The sequence shown here is derived from an EMBL/GenBank/DDBJ whole genome shotgun (WGS) entry which is preliminary data.</text>
</comment>
<evidence type="ECO:0000313" key="1">
    <source>
        <dbReference type="EMBL" id="KAF8781874.1"/>
    </source>
</evidence>
<reference evidence="1" key="2">
    <citation type="submission" date="2020-06" db="EMBL/GenBank/DDBJ databases">
        <authorList>
            <person name="Sheffer M."/>
        </authorList>
    </citation>
    <scope>NUCLEOTIDE SEQUENCE</scope>
</reference>
<proteinExistence type="predicted"/>
<dbReference type="AlphaFoldDB" id="A0A8T0EVW1"/>
<keyword evidence="2" id="KW-1185">Reference proteome</keyword>
<sequence length="120" mass="13589">MVFAAKGLNEIGYSQKLLMKYTTQPGKMERNFDNLAALDITFVLMPRRHMLLSSSAANLQCHFEARRKLVLSSKMPEAPLRMGQSSGEGLQSAETYMCWRSGSNLHYLIPILALHLKHSY</sequence>
<name>A0A8T0EVW1_ARGBR</name>
<evidence type="ECO:0000313" key="2">
    <source>
        <dbReference type="Proteomes" id="UP000807504"/>
    </source>
</evidence>
<accession>A0A8T0EVW1</accession>